<dbReference type="KEGG" id="cxe:FOB82_02920"/>
<name>A0A6B8TML7_9CORY</name>
<dbReference type="AlphaFoldDB" id="A0A6B8TML7"/>
<reference evidence="1 2" key="1">
    <citation type="submission" date="2019-11" db="EMBL/GenBank/DDBJ databases">
        <title>FDA dAtabase for Regulatory Grade micrObial Sequences (FDA-ARGOS): Supporting development and validation of Infectious Disease Dx tests.</title>
        <authorList>
            <person name="Kerrigan L."/>
            <person name="Long C."/>
            <person name="Tallon L."/>
            <person name="Sadzewicz L."/>
            <person name="Vavikolanu K."/>
            <person name="Mehta A."/>
            <person name="Aluvathingal J."/>
            <person name="Nadendla S."/>
            <person name="Yan Y."/>
            <person name="Sichtig H."/>
        </authorList>
    </citation>
    <scope>NUCLEOTIDE SEQUENCE [LARGE SCALE GENOMIC DNA]</scope>
    <source>
        <strain evidence="1 2">FDAARGOS_674</strain>
    </source>
</reference>
<accession>A0A6B8TML7</accession>
<protein>
    <submittedName>
        <fullName evidence="1">Uncharacterized protein</fullName>
    </submittedName>
</protein>
<dbReference type="Proteomes" id="UP000426857">
    <property type="component" value="Chromosome"/>
</dbReference>
<evidence type="ECO:0000313" key="2">
    <source>
        <dbReference type="Proteomes" id="UP000426857"/>
    </source>
</evidence>
<gene>
    <name evidence="1" type="ORF">FOB82_02920</name>
</gene>
<dbReference type="EMBL" id="CP046322">
    <property type="protein sequence ID" value="QGS34051.1"/>
    <property type="molecule type" value="Genomic_DNA"/>
</dbReference>
<dbReference type="RefSeq" id="WP_155867835.1">
    <property type="nucleotide sequence ID" value="NZ_CP046322.1"/>
</dbReference>
<sequence length="118" mass="12252">MTLELGDVIAQIGGASVVREHTPLNVPSTPEGVLVWSGTIPVGHVLAVEITTNASTRGVIVVVAADQSWEDAQVLEAGGLPRMTFVTPPGREGPVTVLVFVNPDPFTVTGITTTLIPT</sequence>
<organism evidence="1 2">
    <name type="scientific">Corynebacterium xerosis</name>
    <dbReference type="NCBI Taxonomy" id="1725"/>
    <lineage>
        <taxon>Bacteria</taxon>
        <taxon>Bacillati</taxon>
        <taxon>Actinomycetota</taxon>
        <taxon>Actinomycetes</taxon>
        <taxon>Mycobacteriales</taxon>
        <taxon>Corynebacteriaceae</taxon>
        <taxon>Corynebacterium</taxon>
    </lineage>
</organism>
<proteinExistence type="predicted"/>
<evidence type="ECO:0000313" key="1">
    <source>
        <dbReference type="EMBL" id="QGS34051.1"/>
    </source>
</evidence>